<reference evidence="3 4" key="1">
    <citation type="submission" date="2024-07" db="EMBL/GenBank/DDBJ databases">
        <title>Draft sequence of the Neodothiora populina.</title>
        <authorList>
            <person name="Drown D.D."/>
            <person name="Schuette U.S."/>
            <person name="Buechlein A.B."/>
            <person name="Rusch D.R."/>
            <person name="Winton L.W."/>
            <person name="Adams G.A."/>
        </authorList>
    </citation>
    <scope>NUCLEOTIDE SEQUENCE [LARGE SCALE GENOMIC DNA]</scope>
    <source>
        <strain evidence="3 4">CPC 39397</strain>
    </source>
</reference>
<feature type="transmembrane region" description="Helical" evidence="2">
    <location>
        <begin position="193"/>
        <end position="214"/>
    </location>
</feature>
<feature type="transmembrane region" description="Helical" evidence="2">
    <location>
        <begin position="117"/>
        <end position="134"/>
    </location>
</feature>
<dbReference type="EMBL" id="JBFMKM010000007">
    <property type="protein sequence ID" value="KAL1305386.1"/>
    <property type="molecule type" value="Genomic_DNA"/>
</dbReference>
<feature type="transmembrane region" description="Helical" evidence="2">
    <location>
        <begin position="72"/>
        <end position="96"/>
    </location>
</feature>
<keyword evidence="2" id="KW-0812">Transmembrane</keyword>
<evidence type="ECO:0000313" key="4">
    <source>
        <dbReference type="Proteomes" id="UP001562354"/>
    </source>
</evidence>
<evidence type="ECO:0000256" key="1">
    <source>
        <dbReference type="SAM" id="MobiDB-lite"/>
    </source>
</evidence>
<dbReference type="GeneID" id="95975981"/>
<accession>A0ABR3PGW9</accession>
<protein>
    <submittedName>
        <fullName evidence="3">Uncharacterized protein</fullName>
    </submittedName>
</protein>
<feature type="compositionally biased region" description="Basic and acidic residues" evidence="1">
    <location>
        <begin position="330"/>
        <end position="354"/>
    </location>
</feature>
<organism evidence="3 4">
    <name type="scientific">Neodothiora populina</name>
    <dbReference type="NCBI Taxonomy" id="2781224"/>
    <lineage>
        <taxon>Eukaryota</taxon>
        <taxon>Fungi</taxon>
        <taxon>Dikarya</taxon>
        <taxon>Ascomycota</taxon>
        <taxon>Pezizomycotina</taxon>
        <taxon>Dothideomycetes</taxon>
        <taxon>Dothideomycetidae</taxon>
        <taxon>Dothideales</taxon>
        <taxon>Dothioraceae</taxon>
        <taxon>Neodothiora</taxon>
    </lineage>
</organism>
<feature type="compositionally biased region" description="Basic and acidic residues" evidence="1">
    <location>
        <begin position="366"/>
        <end position="375"/>
    </location>
</feature>
<keyword evidence="2" id="KW-1133">Transmembrane helix</keyword>
<feature type="transmembrane region" description="Helical" evidence="2">
    <location>
        <begin position="42"/>
        <end position="66"/>
    </location>
</feature>
<dbReference type="PANTHER" id="PTHR35179">
    <property type="entry name" value="PROTEIN CBG02620"/>
    <property type="match status" value="1"/>
</dbReference>
<dbReference type="Proteomes" id="UP001562354">
    <property type="component" value="Unassembled WGS sequence"/>
</dbReference>
<dbReference type="PANTHER" id="PTHR35179:SF1">
    <property type="entry name" value="INTEGRAL MEMBRANE PROTEIN"/>
    <property type="match status" value="1"/>
</dbReference>
<feature type="region of interest" description="Disordered" evidence="1">
    <location>
        <begin position="299"/>
        <end position="318"/>
    </location>
</feature>
<comment type="caution">
    <text evidence="3">The sequence shown here is derived from an EMBL/GenBank/DDBJ whole genome shotgun (WGS) entry which is preliminary data.</text>
</comment>
<keyword evidence="2" id="KW-0472">Membrane</keyword>
<proteinExistence type="predicted"/>
<evidence type="ECO:0000313" key="3">
    <source>
        <dbReference type="EMBL" id="KAL1305386.1"/>
    </source>
</evidence>
<feature type="region of interest" description="Disordered" evidence="1">
    <location>
        <begin position="254"/>
        <end position="289"/>
    </location>
</feature>
<feature type="transmembrane region" description="Helical" evidence="2">
    <location>
        <begin position="154"/>
        <end position="172"/>
    </location>
</feature>
<feature type="region of interest" description="Disordered" evidence="1">
    <location>
        <begin position="323"/>
        <end position="375"/>
    </location>
</feature>
<feature type="transmembrane region" description="Helical" evidence="2">
    <location>
        <begin position="12"/>
        <end position="30"/>
    </location>
</feature>
<feature type="compositionally biased region" description="Basic and acidic residues" evidence="1">
    <location>
        <begin position="305"/>
        <end position="318"/>
    </location>
</feature>
<sequence length="375" mass="42097">MATTTGDYQLAAAAAGFTLGFGFLTVWKAIKQTRQNKSPLRSVYVYMLWGEILSNLIIGILGWLFLHEVLGATAIVLFWILFCYVFEVQLLLQIIINRIAIFTERRSTATYMKWGTAIFITCVNIVVFCIWIPAHMVPPPSAKLVHINVYWDRVSKVLILLVDAGLNWYFVHVVSTRLVKHNGLKKYKSLIRYYTRLGVISVCMDIMLIGLMSLRNQVVYIQFHPVAYMVKLNIEMSMADLIVKIARSSEIDVHDMSSGPKGLPDTNTIGGSKVPPGMHSGVHDYGPGQASTFKAAHAPISAQDQADRDDVKGITRQREVQVYIQDSDGDSLKMDNPKKMSRDDGHDLTLERHPSRTSNGSQIPLKDMHPHSSYA</sequence>
<evidence type="ECO:0000256" key="2">
    <source>
        <dbReference type="SAM" id="Phobius"/>
    </source>
</evidence>
<name>A0ABR3PGW9_9PEZI</name>
<dbReference type="RefSeq" id="XP_069201659.1">
    <property type="nucleotide sequence ID" value="XM_069341573.1"/>
</dbReference>
<keyword evidence="4" id="KW-1185">Reference proteome</keyword>
<gene>
    <name evidence="3" type="ORF">AAFC00_002279</name>
</gene>